<dbReference type="PANTHER" id="PTHR34227">
    <property type="entry name" value="CHAPERONE PROTEIN YCDY"/>
    <property type="match status" value="1"/>
</dbReference>
<reference evidence="2 3" key="1">
    <citation type="submission" date="2020-10" db="EMBL/GenBank/DDBJ databases">
        <title>Eggerthella sp. nov., isolated from human feces.</title>
        <authorList>
            <person name="Yajun G."/>
        </authorList>
    </citation>
    <scope>NUCLEOTIDE SEQUENCE [LARGE SCALE GENOMIC DNA]</scope>
    <source>
        <strain evidence="2 3">HF-1101</strain>
    </source>
</reference>
<dbReference type="KEGG" id="egd:GS424_006160"/>
<organism evidence="2 3">
    <name type="scientific">Eggerthella guodeyinii</name>
    <dbReference type="NCBI Taxonomy" id="2690837"/>
    <lineage>
        <taxon>Bacteria</taxon>
        <taxon>Bacillati</taxon>
        <taxon>Actinomycetota</taxon>
        <taxon>Coriobacteriia</taxon>
        <taxon>Eggerthellales</taxon>
        <taxon>Eggerthellaceae</taxon>
        <taxon>Eggerthella</taxon>
    </lineage>
</organism>
<evidence type="ECO:0000313" key="3">
    <source>
        <dbReference type="Proteomes" id="UP000478463"/>
    </source>
</evidence>
<dbReference type="Proteomes" id="UP000478463">
    <property type="component" value="Chromosome"/>
</dbReference>
<proteinExistence type="predicted"/>
<dbReference type="RefSeq" id="WP_160943196.1">
    <property type="nucleotide sequence ID" value="NZ_CP063310.1"/>
</dbReference>
<dbReference type="SUPFAM" id="SSF89155">
    <property type="entry name" value="TorD-like"/>
    <property type="match status" value="1"/>
</dbReference>
<dbReference type="InterPro" id="IPR020945">
    <property type="entry name" value="DMSO/NO3_reduct_chaperone"/>
</dbReference>
<dbReference type="InterPro" id="IPR036411">
    <property type="entry name" value="TorD-like_sf"/>
</dbReference>
<dbReference type="Pfam" id="PF02613">
    <property type="entry name" value="Nitrate_red_del"/>
    <property type="match status" value="1"/>
</dbReference>
<protein>
    <submittedName>
        <fullName evidence="2">Molecular chaperone TorD family protein</fullName>
    </submittedName>
</protein>
<dbReference type="Gene3D" id="1.10.3480.10">
    <property type="entry name" value="TorD-like"/>
    <property type="match status" value="1"/>
</dbReference>
<evidence type="ECO:0000256" key="1">
    <source>
        <dbReference type="ARBA" id="ARBA00023186"/>
    </source>
</evidence>
<keyword evidence="1" id="KW-0143">Chaperone</keyword>
<dbReference type="AlphaFoldDB" id="A0A6L7IV39"/>
<accession>A0A6L7IV39</accession>
<dbReference type="EMBL" id="CP063310">
    <property type="protein sequence ID" value="QOS69426.1"/>
    <property type="molecule type" value="Genomic_DNA"/>
</dbReference>
<gene>
    <name evidence="2" type="ORF">GS424_006160</name>
</gene>
<dbReference type="InterPro" id="IPR050289">
    <property type="entry name" value="TorD/DmsD_chaperones"/>
</dbReference>
<evidence type="ECO:0000313" key="2">
    <source>
        <dbReference type="EMBL" id="QOS69426.1"/>
    </source>
</evidence>
<dbReference type="PANTHER" id="PTHR34227:SF1">
    <property type="entry name" value="DIMETHYL SULFOXIDE REDUCTASE CHAPERONE-RELATED"/>
    <property type="match status" value="1"/>
</dbReference>
<sequence length="295" mass="31479">MSAAEAATVAGVAEEAFALEELLLSRAYLYTLFHKLLGAAPDAPALDALLGRGTAEVVSTYAEDDATMRGFGRFLQSLAAREDRAALLDEARDEHVRLFVGPGPLPAFSWESPYRTHEPSLFQESTLAVRAAYRAHGFEPKRLARVPDDHAALLCAFLAQRSGVALAALRAGDANGLAVELRDEGAFVAAHLTSWLDAFAQAVRRSRTAVLYPQLIEALAAFARVDAVFLAEAAYWAEGLAAEGTPVGAPDVRQGSAEARALEAAREALAALEALRPYGIEDYELVPARSCAGTR</sequence>
<name>A0A6L7IV39_9ACTN</name>